<gene>
    <name evidence="2" type="ORF">I6I06_15810</name>
</gene>
<dbReference type="RefSeq" id="WP_084585238.1">
    <property type="nucleotide sequence ID" value="NZ_CP066075.1"/>
</dbReference>
<evidence type="ECO:0000313" key="2">
    <source>
        <dbReference type="EMBL" id="QQC63743.1"/>
    </source>
</evidence>
<reference evidence="2 3" key="1">
    <citation type="submission" date="2020-12" db="EMBL/GenBank/DDBJ databases">
        <title>FDA dAtabase for Regulatory Grade micrObial Sequences (FDA-ARGOS): Supporting development and validation of Infectious Disease Dx tests.</title>
        <authorList>
            <person name="Nelson B."/>
            <person name="Plummer A."/>
            <person name="Tallon L."/>
            <person name="Sadzewicz L."/>
            <person name="Zhao X."/>
            <person name="Boylan J."/>
            <person name="Ott S."/>
            <person name="Bowen H."/>
            <person name="Vavikolanu K."/>
            <person name="Mehta A."/>
            <person name="Aluvathingal J."/>
            <person name="Nadendla S."/>
            <person name="Myers T."/>
            <person name="Yan Y."/>
            <person name="Sichtig H."/>
        </authorList>
    </citation>
    <scope>NUCLEOTIDE SEQUENCE [LARGE SCALE GENOMIC DNA]</scope>
    <source>
        <strain evidence="2 3">FDAARGOS_1049</strain>
    </source>
</reference>
<name>A0A7T4N1W2_9BURK</name>
<sequence length="91" mass="9896">MNEQIKSALTILRRKQVEAATGLSRSTIYQRIKDKTFPPAIHLSSRSVGWRTRGRSCVPSSGARGYAANRRPTNPATCSPVSGQIKTCAPP</sequence>
<evidence type="ECO:0000313" key="3">
    <source>
        <dbReference type="Proteomes" id="UP000595610"/>
    </source>
</evidence>
<dbReference type="EMBL" id="CP066075">
    <property type="protein sequence ID" value="QQC63743.1"/>
    <property type="molecule type" value="Genomic_DNA"/>
</dbReference>
<organism evidence="2 3">
    <name type="scientific">Paraburkholderia ginsengisoli</name>
    <dbReference type="NCBI Taxonomy" id="311231"/>
    <lineage>
        <taxon>Bacteria</taxon>
        <taxon>Pseudomonadati</taxon>
        <taxon>Pseudomonadota</taxon>
        <taxon>Betaproteobacteria</taxon>
        <taxon>Burkholderiales</taxon>
        <taxon>Burkholderiaceae</taxon>
        <taxon>Paraburkholderia</taxon>
    </lineage>
</organism>
<dbReference type="AlphaFoldDB" id="A0A7T4N1W2"/>
<dbReference type="InterPro" id="IPR010260">
    <property type="entry name" value="AlpA"/>
</dbReference>
<dbReference type="InterPro" id="IPR052931">
    <property type="entry name" value="Prophage_regulatory_activator"/>
</dbReference>
<feature type="region of interest" description="Disordered" evidence="1">
    <location>
        <begin position="52"/>
        <end position="91"/>
    </location>
</feature>
<feature type="compositionally biased region" description="Polar residues" evidence="1">
    <location>
        <begin position="71"/>
        <end position="85"/>
    </location>
</feature>
<keyword evidence="3" id="KW-1185">Reference proteome</keyword>
<protein>
    <submittedName>
        <fullName evidence="2">AlpA family phage regulatory protein</fullName>
    </submittedName>
</protein>
<dbReference type="Proteomes" id="UP000595610">
    <property type="component" value="Chromosome 1"/>
</dbReference>
<evidence type="ECO:0000256" key="1">
    <source>
        <dbReference type="SAM" id="MobiDB-lite"/>
    </source>
</evidence>
<proteinExistence type="predicted"/>
<dbReference type="Gene3D" id="1.10.238.160">
    <property type="match status" value="1"/>
</dbReference>
<accession>A0A7T4N1W2</accession>
<dbReference type="PANTHER" id="PTHR36154">
    <property type="entry name" value="DNA-BINDING TRANSCRIPTIONAL ACTIVATOR ALPA"/>
    <property type="match status" value="1"/>
</dbReference>
<dbReference type="PANTHER" id="PTHR36154:SF1">
    <property type="entry name" value="DNA-BINDING TRANSCRIPTIONAL ACTIVATOR ALPA"/>
    <property type="match status" value="1"/>
</dbReference>
<dbReference type="Pfam" id="PF05930">
    <property type="entry name" value="Phage_AlpA"/>
    <property type="match status" value="1"/>
</dbReference>
<dbReference type="KEGG" id="pgis:I6I06_15810"/>